<dbReference type="PANTHER" id="PTHR35340:SF5">
    <property type="entry name" value="ASST-DOMAIN-CONTAINING PROTEIN"/>
    <property type="match status" value="1"/>
</dbReference>
<dbReference type="Gene3D" id="2.130.10.10">
    <property type="entry name" value="YVTN repeat-like/Quinoprotein amine dehydrogenase"/>
    <property type="match status" value="1"/>
</dbReference>
<organism evidence="1">
    <name type="scientific">marine sediment metagenome</name>
    <dbReference type="NCBI Taxonomy" id="412755"/>
    <lineage>
        <taxon>unclassified sequences</taxon>
        <taxon>metagenomes</taxon>
        <taxon>ecological metagenomes</taxon>
    </lineage>
</organism>
<accession>X1VP04</accession>
<dbReference type="InterPro" id="IPR053143">
    <property type="entry name" value="Arylsulfate_ST"/>
</dbReference>
<feature type="non-terminal residue" evidence="1">
    <location>
        <position position="1"/>
    </location>
</feature>
<dbReference type="InterPro" id="IPR015943">
    <property type="entry name" value="WD40/YVTN_repeat-like_dom_sf"/>
</dbReference>
<feature type="non-terminal residue" evidence="1">
    <location>
        <position position="257"/>
    </location>
</feature>
<protein>
    <recommendedName>
        <fullName evidence="2">Bulb-type lectin domain-containing protein</fullName>
    </recommendedName>
</protein>
<evidence type="ECO:0008006" key="2">
    <source>
        <dbReference type="Google" id="ProtNLM"/>
    </source>
</evidence>
<dbReference type="InterPro" id="IPR039535">
    <property type="entry name" value="ASST-like"/>
</dbReference>
<dbReference type="PANTHER" id="PTHR35340">
    <property type="entry name" value="PQQ ENZYME REPEAT PROTEIN-RELATED"/>
    <property type="match status" value="1"/>
</dbReference>
<dbReference type="EMBL" id="BARW01026912">
    <property type="protein sequence ID" value="GAJ10630.1"/>
    <property type="molecule type" value="Genomic_DNA"/>
</dbReference>
<reference evidence="1" key="1">
    <citation type="journal article" date="2014" name="Front. Microbiol.">
        <title>High frequency of phylogenetically diverse reductive dehalogenase-homologous genes in deep subseafloor sedimentary metagenomes.</title>
        <authorList>
            <person name="Kawai M."/>
            <person name="Futagami T."/>
            <person name="Toyoda A."/>
            <person name="Takaki Y."/>
            <person name="Nishi S."/>
            <person name="Hori S."/>
            <person name="Arai W."/>
            <person name="Tsubouchi T."/>
            <person name="Morono Y."/>
            <person name="Uchiyama I."/>
            <person name="Ito T."/>
            <person name="Fujiyama A."/>
            <person name="Inagaki F."/>
            <person name="Takami H."/>
        </authorList>
    </citation>
    <scope>NUCLEOTIDE SEQUENCE</scope>
    <source>
        <strain evidence="1">Expedition CK06-06</strain>
    </source>
</reference>
<dbReference type="SUPFAM" id="SSF50998">
    <property type="entry name" value="Quinoprotein alcohol dehydrogenase-like"/>
    <property type="match status" value="1"/>
</dbReference>
<dbReference type="InterPro" id="IPR011047">
    <property type="entry name" value="Quinoprotein_ADH-like_sf"/>
</dbReference>
<dbReference type="Pfam" id="PF14269">
    <property type="entry name" value="Arylsulfotran_2"/>
    <property type="match status" value="1"/>
</dbReference>
<proteinExistence type="predicted"/>
<sequence length="257" mass="29267">HLVAIIKDVMILELDWDSKLVWKAEITAHHDFDQLENGNKLVVCREYVVNEALRPGELKSDYIVELTTENKVVWEWHADQHVNEIAKLVPVKFPLANQDWGHMNTVESLPDGPAARQDARFKAGNVLFSCRNINTIGVIERENGKVVWAWGPGTLDRQHMPTMLPNGHILVYDNGNTLKRTRILELDPLTGKIVWQYQADPPTSFYSPTRGSNQRLPNGNTLIAESDSGRLFEVTPEGEIVWEFLNPDIQPNDERKS</sequence>
<name>X1VP04_9ZZZZ</name>
<dbReference type="AlphaFoldDB" id="X1VP04"/>
<gene>
    <name evidence="1" type="ORF">S12H4_43782</name>
</gene>
<evidence type="ECO:0000313" key="1">
    <source>
        <dbReference type="EMBL" id="GAJ10630.1"/>
    </source>
</evidence>
<comment type="caution">
    <text evidence="1">The sequence shown here is derived from an EMBL/GenBank/DDBJ whole genome shotgun (WGS) entry which is preliminary data.</text>
</comment>